<proteinExistence type="predicted"/>
<dbReference type="AlphaFoldDB" id="A0A7S8FAY8"/>
<dbReference type="SUPFAM" id="SSF82919">
    <property type="entry name" value="Zn-finger domain of Sec23/24"/>
    <property type="match status" value="1"/>
</dbReference>
<gene>
    <name evidence="1" type="ORF">Nkreftii_000211</name>
</gene>
<dbReference type="Proteomes" id="UP000593737">
    <property type="component" value="Chromosome"/>
</dbReference>
<dbReference type="EMBL" id="CP047423">
    <property type="protein sequence ID" value="QPD02437.1"/>
    <property type="molecule type" value="Genomic_DNA"/>
</dbReference>
<name>A0A7S8FAY8_9BACT</name>
<evidence type="ECO:0000313" key="2">
    <source>
        <dbReference type="Proteomes" id="UP000593737"/>
    </source>
</evidence>
<dbReference type="GO" id="GO:0006886">
    <property type="term" value="P:intracellular protein transport"/>
    <property type="evidence" value="ECO:0007669"/>
    <property type="project" value="InterPro"/>
</dbReference>
<dbReference type="GO" id="GO:0030127">
    <property type="term" value="C:COPII vesicle coat"/>
    <property type="evidence" value="ECO:0007669"/>
    <property type="project" value="InterPro"/>
</dbReference>
<sequence length="79" mass="9113">MTKVMDAKASIHAARCHRCGGLMVPEQVFEIRSIDWHCVSCGERIDPVILAHRQVHRPEELVREETEKLSVDHGKRRLN</sequence>
<dbReference type="GO" id="GO:0006888">
    <property type="term" value="P:endoplasmic reticulum to Golgi vesicle-mediated transport"/>
    <property type="evidence" value="ECO:0007669"/>
    <property type="project" value="InterPro"/>
</dbReference>
<organism evidence="1 2">
    <name type="scientific">Candidatus Nitrospira kreftii</name>
    <dbReference type="NCBI Taxonomy" id="2652173"/>
    <lineage>
        <taxon>Bacteria</taxon>
        <taxon>Pseudomonadati</taxon>
        <taxon>Nitrospirota</taxon>
        <taxon>Nitrospiria</taxon>
        <taxon>Nitrospirales</taxon>
        <taxon>Nitrospiraceae</taxon>
        <taxon>Nitrospira</taxon>
    </lineage>
</organism>
<dbReference type="KEGG" id="nkf:Nkreftii_000211"/>
<dbReference type="InterPro" id="IPR036174">
    <property type="entry name" value="Znf_Sec23_Sec24_sf"/>
</dbReference>
<evidence type="ECO:0000313" key="1">
    <source>
        <dbReference type="EMBL" id="QPD02437.1"/>
    </source>
</evidence>
<dbReference type="GO" id="GO:0008270">
    <property type="term" value="F:zinc ion binding"/>
    <property type="evidence" value="ECO:0007669"/>
    <property type="project" value="InterPro"/>
</dbReference>
<protein>
    <submittedName>
        <fullName evidence="1">Uncharacterized protein</fullName>
    </submittedName>
</protein>
<accession>A0A7S8FAY8</accession>
<reference evidence="1 2" key="1">
    <citation type="journal article" date="2020" name="ISME J.">
        <title>Enrichment and physiological characterization of a novel comammox Nitrospira indicates ammonium inhibition of complete nitrification.</title>
        <authorList>
            <person name="Sakoula D."/>
            <person name="Koch H."/>
            <person name="Frank J."/>
            <person name="Jetten M.S.M."/>
            <person name="van Kessel M.A.H.J."/>
            <person name="Lucker S."/>
        </authorList>
    </citation>
    <scope>NUCLEOTIDE SEQUENCE [LARGE SCALE GENOMIC DNA]</scope>
    <source>
        <strain evidence="1">Comreactor17</strain>
    </source>
</reference>